<gene>
    <name evidence="9" type="ORF">CLUMA_CG005394</name>
</gene>
<evidence type="ECO:0000256" key="6">
    <source>
        <dbReference type="ARBA" id="ARBA00023170"/>
    </source>
</evidence>
<dbReference type="GO" id="GO:0007165">
    <property type="term" value="P:signal transduction"/>
    <property type="evidence" value="ECO:0007669"/>
    <property type="project" value="UniProtKB-KW"/>
</dbReference>
<feature type="transmembrane region" description="Helical" evidence="8">
    <location>
        <begin position="67"/>
        <end position="91"/>
    </location>
</feature>
<sequence>MSKVSICEVAIKVGSFCKFFGFAVFSVVDGKVKVTIFDKICFILNFLFIIALGYFGIYYQFSSFEDSILAAMGTCVAAAGGTLSSFFSMTITLYFRHDIWKLITLLDNMTNTFMGLTMIFSYLLSLQISLINETLSLKSIHLDCIKCVQLINKIFGVLALGSVATDFLVSIFSNFVAFKAFYFNDVNKTYAVECLCFGIFLKYTVMFMLYACNRVSSESKRLQTSISKLSFKEDYSILQLQAFGNQVKNLPVKLTCGLFDFDYSLVMMMISSVCTYLLIVIQFEISAQQQSFKT</sequence>
<dbReference type="PANTHER" id="PTHR21143">
    <property type="entry name" value="INVERTEBRATE GUSTATORY RECEPTOR"/>
    <property type="match status" value="1"/>
</dbReference>
<evidence type="ECO:0000256" key="8">
    <source>
        <dbReference type="RuleBase" id="RU363108"/>
    </source>
</evidence>
<keyword evidence="10" id="KW-1185">Reference proteome</keyword>
<dbReference type="GO" id="GO:0043025">
    <property type="term" value="C:neuronal cell body"/>
    <property type="evidence" value="ECO:0007669"/>
    <property type="project" value="TreeGrafter"/>
</dbReference>
<evidence type="ECO:0000256" key="3">
    <source>
        <dbReference type="ARBA" id="ARBA00022692"/>
    </source>
</evidence>
<dbReference type="AlphaFoldDB" id="A0A1J1HUL1"/>
<proteinExistence type="inferred from homology"/>
<evidence type="ECO:0000256" key="4">
    <source>
        <dbReference type="ARBA" id="ARBA00022989"/>
    </source>
</evidence>
<dbReference type="PANTHER" id="PTHR21143:SF104">
    <property type="entry name" value="GUSTATORY RECEPTOR 8A-RELATED"/>
    <property type="match status" value="1"/>
</dbReference>
<dbReference type="GO" id="GO:0007635">
    <property type="term" value="P:chemosensory behavior"/>
    <property type="evidence" value="ECO:0007669"/>
    <property type="project" value="TreeGrafter"/>
</dbReference>
<dbReference type="Proteomes" id="UP000183832">
    <property type="component" value="Unassembled WGS sequence"/>
</dbReference>
<evidence type="ECO:0000256" key="7">
    <source>
        <dbReference type="ARBA" id="ARBA00023224"/>
    </source>
</evidence>
<evidence type="ECO:0000256" key="1">
    <source>
        <dbReference type="ARBA" id="ARBA00004651"/>
    </source>
</evidence>
<organism evidence="9 10">
    <name type="scientific">Clunio marinus</name>
    <dbReference type="NCBI Taxonomy" id="568069"/>
    <lineage>
        <taxon>Eukaryota</taxon>
        <taxon>Metazoa</taxon>
        <taxon>Ecdysozoa</taxon>
        <taxon>Arthropoda</taxon>
        <taxon>Hexapoda</taxon>
        <taxon>Insecta</taxon>
        <taxon>Pterygota</taxon>
        <taxon>Neoptera</taxon>
        <taxon>Endopterygota</taxon>
        <taxon>Diptera</taxon>
        <taxon>Nematocera</taxon>
        <taxon>Chironomoidea</taxon>
        <taxon>Chironomidae</taxon>
        <taxon>Clunio</taxon>
    </lineage>
</organism>
<dbReference type="STRING" id="568069.A0A1J1HUL1"/>
<dbReference type="EMBL" id="CVRI01000021">
    <property type="protein sequence ID" value="CRK91760.1"/>
    <property type="molecule type" value="Genomic_DNA"/>
</dbReference>
<keyword evidence="3 8" id="KW-0812">Transmembrane</keyword>
<comment type="subcellular location">
    <subcellularLocation>
        <location evidence="1 8">Cell membrane</location>
        <topology evidence="1 8">Multi-pass membrane protein</topology>
    </subcellularLocation>
</comment>
<dbReference type="InterPro" id="IPR013604">
    <property type="entry name" value="7TM_chemorcpt"/>
</dbReference>
<feature type="transmembrane region" description="Helical" evidence="8">
    <location>
        <begin position="151"/>
        <end position="178"/>
    </location>
</feature>
<keyword evidence="6 8" id="KW-0675">Receptor</keyword>
<dbReference type="GO" id="GO:0050909">
    <property type="term" value="P:sensory perception of taste"/>
    <property type="evidence" value="ECO:0007669"/>
    <property type="project" value="InterPro"/>
</dbReference>
<reference evidence="9 10" key="1">
    <citation type="submission" date="2015-04" db="EMBL/GenBank/DDBJ databases">
        <authorList>
            <person name="Syromyatnikov M.Y."/>
            <person name="Popov V.N."/>
        </authorList>
    </citation>
    <scope>NUCLEOTIDE SEQUENCE [LARGE SCALE GENOMIC DNA]</scope>
</reference>
<dbReference type="GO" id="GO:0008049">
    <property type="term" value="P:male courtship behavior"/>
    <property type="evidence" value="ECO:0007669"/>
    <property type="project" value="TreeGrafter"/>
</dbReference>
<feature type="transmembrane region" description="Helical" evidence="8">
    <location>
        <begin position="40"/>
        <end position="61"/>
    </location>
</feature>
<feature type="transmembrane region" description="Helical" evidence="8">
    <location>
        <begin position="190"/>
        <end position="211"/>
    </location>
</feature>
<dbReference type="GO" id="GO:0005886">
    <property type="term" value="C:plasma membrane"/>
    <property type="evidence" value="ECO:0007669"/>
    <property type="project" value="UniProtKB-SubCell"/>
</dbReference>
<dbReference type="GO" id="GO:0030424">
    <property type="term" value="C:axon"/>
    <property type="evidence" value="ECO:0007669"/>
    <property type="project" value="TreeGrafter"/>
</dbReference>
<feature type="transmembrane region" description="Helical" evidence="8">
    <location>
        <begin position="263"/>
        <end position="283"/>
    </location>
</feature>
<comment type="similarity">
    <text evidence="8">Belongs to the insect chemoreceptor superfamily. Gustatory receptor (GR) family.</text>
</comment>
<keyword evidence="2 8" id="KW-1003">Cell membrane</keyword>
<keyword evidence="5 8" id="KW-0472">Membrane</keyword>
<keyword evidence="4 8" id="KW-1133">Transmembrane helix</keyword>
<protein>
    <recommendedName>
        <fullName evidence="8">Gustatory receptor</fullName>
    </recommendedName>
</protein>
<evidence type="ECO:0000256" key="2">
    <source>
        <dbReference type="ARBA" id="ARBA00022475"/>
    </source>
</evidence>
<evidence type="ECO:0000313" key="10">
    <source>
        <dbReference type="Proteomes" id="UP000183832"/>
    </source>
</evidence>
<dbReference type="OrthoDB" id="6366728at2759"/>
<comment type="function">
    <text evidence="8">Gustatory receptor which mediates acceptance or avoidance behavior, depending on its substrates.</text>
</comment>
<comment type="caution">
    <text evidence="8">Lacks conserved residue(s) required for the propagation of feature annotation.</text>
</comment>
<dbReference type="Pfam" id="PF08395">
    <property type="entry name" value="7tm_7"/>
    <property type="match status" value="1"/>
</dbReference>
<feature type="transmembrane region" description="Helical" evidence="8">
    <location>
        <begin position="112"/>
        <end position="131"/>
    </location>
</feature>
<keyword evidence="7 8" id="KW-0807">Transducer</keyword>
<evidence type="ECO:0000313" key="9">
    <source>
        <dbReference type="EMBL" id="CRK91760.1"/>
    </source>
</evidence>
<accession>A0A1J1HUL1</accession>
<name>A0A1J1HUL1_9DIPT</name>
<evidence type="ECO:0000256" key="5">
    <source>
        <dbReference type="ARBA" id="ARBA00023136"/>
    </source>
</evidence>
<dbReference type="GO" id="GO:0030425">
    <property type="term" value="C:dendrite"/>
    <property type="evidence" value="ECO:0007669"/>
    <property type="project" value="TreeGrafter"/>
</dbReference>